<reference evidence="2" key="1">
    <citation type="submission" date="2016-10" db="EMBL/GenBank/DDBJ databases">
        <authorList>
            <person name="Varghese N."/>
            <person name="Submissions S."/>
        </authorList>
    </citation>
    <scope>NUCLEOTIDE SEQUENCE [LARGE SCALE GENOMIC DNA]</scope>
    <source>
        <strain evidence="2">IBRC-M 10403</strain>
    </source>
</reference>
<proteinExistence type="predicted"/>
<name>A0A1G6VXG9_9PSEU</name>
<protein>
    <recommendedName>
        <fullName evidence="3">Mobilisation protein (MobC)</fullName>
    </recommendedName>
</protein>
<dbReference type="RefSeq" id="WP_407640549.1">
    <property type="nucleotide sequence ID" value="NZ_FMZZ01000013.1"/>
</dbReference>
<evidence type="ECO:0000313" key="1">
    <source>
        <dbReference type="EMBL" id="SDD58258.1"/>
    </source>
</evidence>
<evidence type="ECO:0000313" key="2">
    <source>
        <dbReference type="Proteomes" id="UP000199501"/>
    </source>
</evidence>
<dbReference type="AlphaFoldDB" id="A0A1G6VXG9"/>
<sequence length="130" mass="14596">MSSDKPSRQRRVQGGSKSRINVRVTPSVYDELKWRAKLAGLSLPRYLVECGLRRHGGWSLLEQRFWTAEWEAVRTKLGRSGGALNQLAARVNSGQPVTDQQLTAALDYHTAAVNELRDILETVAPRRSPQ</sequence>
<dbReference type="Proteomes" id="UP000199501">
    <property type="component" value="Unassembled WGS sequence"/>
</dbReference>
<dbReference type="EMBL" id="FMZZ01000013">
    <property type="protein sequence ID" value="SDD58258.1"/>
    <property type="molecule type" value="Genomic_DNA"/>
</dbReference>
<dbReference type="Pfam" id="PF21983">
    <property type="entry name" value="NikA-like"/>
    <property type="match status" value="1"/>
</dbReference>
<evidence type="ECO:0008006" key="3">
    <source>
        <dbReference type="Google" id="ProtNLM"/>
    </source>
</evidence>
<gene>
    <name evidence="1" type="ORF">SAMN05216174_113146</name>
</gene>
<dbReference type="STRING" id="1271860.SAMN05216174_113146"/>
<dbReference type="InterPro" id="IPR053842">
    <property type="entry name" value="NikA-like"/>
</dbReference>
<keyword evidence="2" id="KW-1185">Reference proteome</keyword>
<accession>A0A1G6VXG9</accession>
<organism evidence="1 2">
    <name type="scientific">Actinokineospora iranica</name>
    <dbReference type="NCBI Taxonomy" id="1271860"/>
    <lineage>
        <taxon>Bacteria</taxon>
        <taxon>Bacillati</taxon>
        <taxon>Actinomycetota</taxon>
        <taxon>Actinomycetes</taxon>
        <taxon>Pseudonocardiales</taxon>
        <taxon>Pseudonocardiaceae</taxon>
        <taxon>Actinokineospora</taxon>
    </lineage>
</organism>